<gene>
    <name evidence="1" type="ORF">BPT24_036</name>
</gene>
<evidence type="ECO:0000313" key="1">
    <source>
        <dbReference type="EMBL" id="BAV39158.1"/>
    </source>
</evidence>
<protein>
    <submittedName>
        <fullName evidence="1">Uncharacterized protein</fullName>
    </submittedName>
</protein>
<keyword evidence="2" id="KW-1185">Reference proteome</keyword>
<accession>A0A1B4XWG5</accession>
<proteinExistence type="predicted"/>
<sequence length="123" mass="14151">MFSKEKSEKITEEGKKGLQILDSYINESQEPLRFITHDVNPNITWSVVDNKFIENMKECPFAKAMDSNEIIKESLKSIDSELIVIKPLSPPDVNNIDSMSMDFVYKDECENIETTKTKIDETN</sequence>
<evidence type="ECO:0000313" key="2">
    <source>
        <dbReference type="Proteomes" id="UP000224877"/>
    </source>
</evidence>
<organism evidence="1 2">
    <name type="scientific">Tenacibaculum phage pT24</name>
    <dbReference type="NCBI Taxonomy" id="1880590"/>
    <lineage>
        <taxon>Viruses</taxon>
        <taxon>Duplodnaviria</taxon>
        <taxon>Heunggongvirae</taxon>
        <taxon>Uroviricota</taxon>
        <taxon>Caudoviricetes</taxon>
        <taxon>Kungbxnavirus</taxon>
        <taxon>Kungbxnavirus pT24</taxon>
    </lineage>
</organism>
<name>A0A1B4XWG5_9CAUD</name>
<dbReference type="EMBL" id="LC168164">
    <property type="protein sequence ID" value="BAV39158.1"/>
    <property type="molecule type" value="Genomic_DNA"/>
</dbReference>
<dbReference type="Proteomes" id="UP000224877">
    <property type="component" value="Segment"/>
</dbReference>
<reference evidence="1 2" key="1">
    <citation type="submission" date="2016-07" db="EMBL/GenBank/DDBJ databases">
        <title>Characterization of three bacteriophages infecting bacteria isolated from shrimp culture pond water.</title>
        <authorList>
            <person name="Khoa H.V."/>
        </authorList>
    </citation>
    <scope>NUCLEOTIDE SEQUENCE [LARGE SCALE GENOMIC DNA]</scope>
</reference>